<dbReference type="InterPro" id="IPR029510">
    <property type="entry name" value="Ald_DH_CS_GLU"/>
</dbReference>
<dbReference type="Pfam" id="PF00171">
    <property type="entry name" value="Aldedh"/>
    <property type="match status" value="1"/>
</dbReference>
<organism evidence="8 9">
    <name type="scientific">Neofusicoccum ribis</name>
    <dbReference type="NCBI Taxonomy" id="45134"/>
    <lineage>
        <taxon>Eukaryota</taxon>
        <taxon>Fungi</taxon>
        <taxon>Dikarya</taxon>
        <taxon>Ascomycota</taxon>
        <taxon>Pezizomycotina</taxon>
        <taxon>Dothideomycetes</taxon>
        <taxon>Dothideomycetes incertae sedis</taxon>
        <taxon>Botryosphaeriales</taxon>
        <taxon>Botryosphaeriaceae</taxon>
        <taxon>Neofusicoccum</taxon>
    </lineage>
</organism>
<comment type="similarity">
    <text evidence="1 6">Belongs to the aldehyde dehydrogenase family.</text>
</comment>
<gene>
    <name evidence="8" type="ORF">SLS56_010848</name>
</gene>
<comment type="caution">
    <text evidence="8">The sequence shown here is derived from an EMBL/GenBank/DDBJ whole genome shotgun (WGS) entry which is preliminary data.</text>
</comment>
<feature type="domain" description="Aldehyde dehydrogenase" evidence="7">
    <location>
        <begin position="26"/>
        <end position="488"/>
    </location>
</feature>
<dbReference type="InterPro" id="IPR016163">
    <property type="entry name" value="Ald_DH_C"/>
</dbReference>
<evidence type="ECO:0000256" key="2">
    <source>
        <dbReference type="ARBA" id="ARBA00023002"/>
    </source>
</evidence>
<evidence type="ECO:0000259" key="7">
    <source>
        <dbReference type="Pfam" id="PF00171"/>
    </source>
</evidence>
<keyword evidence="9" id="KW-1185">Reference proteome</keyword>
<dbReference type="EMBL" id="JAJVDC020000224">
    <property type="protein sequence ID" value="KAL1617748.1"/>
    <property type="molecule type" value="Genomic_DNA"/>
</dbReference>
<name>A0ABR3SD83_9PEZI</name>
<dbReference type="Gene3D" id="3.40.605.10">
    <property type="entry name" value="Aldehyde Dehydrogenase, Chain A, domain 1"/>
    <property type="match status" value="1"/>
</dbReference>
<dbReference type="InterPro" id="IPR015590">
    <property type="entry name" value="Aldehyde_DH_dom"/>
</dbReference>
<evidence type="ECO:0000256" key="4">
    <source>
        <dbReference type="ARBA" id="ARBA00049194"/>
    </source>
</evidence>
<evidence type="ECO:0000256" key="6">
    <source>
        <dbReference type="RuleBase" id="RU003345"/>
    </source>
</evidence>
<dbReference type="EC" id="1.2.1.3" evidence="3"/>
<dbReference type="Proteomes" id="UP001521116">
    <property type="component" value="Unassembled WGS sequence"/>
</dbReference>
<evidence type="ECO:0000256" key="1">
    <source>
        <dbReference type="ARBA" id="ARBA00009986"/>
    </source>
</evidence>
<accession>A0ABR3SD83</accession>
<dbReference type="PANTHER" id="PTHR11699">
    <property type="entry name" value="ALDEHYDE DEHYDROGENASE-RELATED"/>
    <property type="match status" value="1"/>
</dbReference>
<evidence type="ECO:0000313" key="8">
    <source>
        <dbReference type="EMBL" id="KAL1617748.1"/>
    </source>
</evidence>
<dbReference type="InterPro" id="IPR016162">
    <property type="entry name" value="Ald_DH_N"/>
</dbReference>
<evidence type="ECO:0000256" key="5">
    <source>
        <dbReference type="PROSITE-ProRule" id="PRU10007"/>
    </source>
</evidence>
<sequence>MTADGSNGSNGQAGKIETRLFINGQFVESSDKKTFKLLSPSTREQVAEVYEATVDDTNAAVAAAKAAQPAWAALSPDERAKPMKKLAELLRESTEQMAYLEAISMGRPLAAFFDSFACASHFEHFAGLGWDVQGTTSLNTPGMLSMTFRQPYGVAAAIIPWNGPAIFFGLKTAPMVAAGNAVVVKSSEKAPLTSAFIATLIDKAGFPPGVINVIHGHGQTSGATLSSHMDVRVLSFTGSGRTGRLITEAAAKSNLKNVLLELGGKSPSLIFEDADLERAARETQNSVTFNTGQVCMANSRIYVQDTVADAFIAQFKELMGGVKIGASTVDGTEMGPLADEIQYNTVNKYIQLGKEAGGKLILGDGEAHPDAGKGYFVAPHIFTDLPEDARPLKEEIFGPVVSIGVFKSEEEVLRKANDTEYGLYASVYTKDISRAIRIAKGLESGTVGVNCTSPTVVADMPFGGYKASGVGREGPKHSLNNYLEEKTVLIKL</sequence>
<feature type="active site" evidence="5">
    <location>
        <position position="261"/>
    </location>
</feature>
<evidence type="ECO:0000313" key="9">
    <source>
        <dbReference type="Proteomes" id="UP001521116"/>
    </source>
</evidence>
<dbReference type="Gene3D" id="3.40.309.10">
    <property type="entry name" value="Aldehyde Dehydrogenase, Chain A, domain 2"/>
    <property type="match status" value="1"/>
</dbReference>
<dbReference type="PROSITE" id="PS00687">
    <property type="entry name" value="ALDEHYDE_DEHYDR_GLU"/>
    <property type="match status" value="1"/>
</dbReference>
<keyword evidence="2 6" id="KW-0560">Oxidoreductase</keyword>
<evidence type="ECO:0000256" key="3">
    <source>
        <dbReference type="ARBA" id="ARBA00024226"/>
    </source>
</evidence>
<dbReference type="InterPro" id="IPR016161">
    <property type="entry name" value="Ald_DH/histidinol_DH"/>
</dbReference>
<protein>
    <recommendedName>
        <fullName evidence="3">aldehyde dehydrogenase (NAD(+))</fullName>
        <ecNumber evidence="3">1.2.1.3</ecNumber>
    </recommendedName>
</protein>
<proteinExistence type="inferred from homology"/>
<reference evidence="8 9" key="1">
    <citation type="submission" date="2024-02" db="EMBL/GenBank/DDBJ databases">
        <title>De novo assembly and annotation of 12 fungi associated with fruit tree decline syndrome in Ontario, Canada.</title>
        <authorList>
            <person name="Sulman M."/>
            <person name="Ellouze W."/>
            <person name="Ilyukhin E."/>
        </authorList>
    </citation>
    <scope>NUCLEOTIDE SEQUENCE [LARGE SCALE GENOMIC DNA]</scope>
    <source>
        <strain evidence="8 9">M1-105</strain>
    </source>
</reference>
<dbReference type="SUPFAM" id="SSF53720">
    <property type="entry name" value="ALDH-like"/>
    <property type="match status" value="1"/>
</dbReference>
<comment type="catalytic activity">
    <reaction evidence="4">
        <text>an aldehyde + NAD(+) + H2O = a carboxylate + NADH + 2 H(+)</text>
        <dbReference type="Rhea" id="RHEA:16185"/>
        <dbReference type="ChEBI" id="CHEBI:15377"/>
        <dbReference type="ChEBI" id="CHEBI:15378"/>
        <dbReference type="ChEBI" id="CHEBI:17478"/>
        <dbReference type="ChEBI" id="CHEBI:29067"/>
        <dbReference type="ChEBI" id="CHEBI:57540"/>
        <dbReference type="ChEBI" id="CHEBI:57945"/>
        <dbReference type="EC" id="1.2.1.3"/>
    </reaction>
</comment>